<dbReference type="PANTHER" id="PTHR13353:SF5">
    <property type="entry name" value="TRANSMEMBRANE PROTEIN 19"/>
    <property type="match status" value="1"/>
</dbReference>
<gene>
    <name evidence="7" type="ORF">NE686_12980</name>
</gene>
<feature type="transmembrane region" description="Helical" evidence="6">
    <location>
        <begin position="29"/>
        <end position="62"/>
    </location>
</feature>
<protein>
    <submittedName>
        <fullName evidence="7">DUF92 domain-containing protein</fullName>
    </submittedName>
</protein>
<evidence type="ECO:0000256" key="6">
    <source>
        <dbReference type="SAM" id="Phobius"/>
    </source>
</evidence>
<keyword evidence="4 6" id="KW-1133">Transmembrane helix</keyword>
<evidence type="ECO:0000256" key="4">
    <source>
        <dbReference type="ARBA" id="ARBA00022989"/>
    </source>
</evidence>
<comment type="similarity">
    <text evidence="2">Belongs to the TMEM19 family.</text>
</comment>
<reference evidence="7 8" key="1">
    <citation type="submission" date="2022-06" db="EMBL/GenBank/DDBJ databases">
        <title>Isolation of gut microbiota from human fecal samples.</title>
        <authorList>
            <person name="Pamer E.G."/>
            <person name="Barat B."/>
            <person name="Waligurski E."/>
            <person name="Medina S."/>
            <person name="Paddock L."/>
            <person name="Mostad J."/>
        </authorList>
    </citation>
    <scope>NUCLEOTIDE SEQUENCE [LARGE SCALE GENOMIC DNA]</scope>
    <source>
        <strain evidence="7 8">DFI.7.95</strain>
    </source>
</reference>
<comment type="caution">
    <text evidence="7">The sequence shown here is derived from an EMBL/GenBank/DDBJ whole genome shotgun (WGS) entry which is preliminary data.</text>
</comment>
<name>A0ABT1SBZ8_9FIRM</name>
<evidence type="ECO:0000256" key="5">
    <source>
        <dbReference type="ARBA" id="ARBA00023136"/>
    </source>
</evidence>
<dbReference type="PANTHER" id="PTHR13353">
    <property type="entry name" value="TRANSMEMBRANE PROTEIN 19"/>
    <property type="match status" value="1"/>
</dbReference>
<proteinExistence type="inferred from homology"/>
<accession>A0ABT1SBZ8</accession>
<organism evidence="7 8">
    <name type="scientific">Tissierella carlieri</name>
    <dbReference type="NCBI Taxonomy" id="689904"/>
    <lineage>
        <taxon>Bacteria</taxon>
        <taxon>Bacillati</taxon>
        <taxon>Bacillota</taxon>
        <taxon>Tissierellia</taxon>
        <taxon>Tissierellales</taxon>
        <taxon>Tissierellaceae</taxon>
        <taxon>Tissierella</taxon>
    </lineage>
</organism>
<feature type="transmembrane region" description="Helical" evidence="6">
    <location>
        <begin position="154"/>
        <end position="181"/>
    </location>
</feature>
<evidence type="ECO:0000256" key="2">
    <source>
        <dbReference type="ARBA" id="ARBA00009012"/>
    </source>
</evidence>
<dbReference type="Proteomes" id="UP001524478">
    <property type="component" value="Unassembled WGS sequence"/>
</dbReference>
<keyword evidence="8" id="KW-1185">Reference proteome</keyword>
<dbReference type="EMBL" id="JANGAC010000009">
    <property type="protein sequence ID" value="MCQ4924008.1"/>
    <property type="molecule type" value="Genomic_DNA"/>
</dbReference>
<feature type="transmembrane region" description="Helical" evidence="6">
    <location>
        <begin position="187"/>
        <end position="208"/>
    </location>
</feature>
<evidence type="ECO:0000256" key="3">
    <source>
        <dbReference type="ARBA" id="ARBA00022692"/>
    </source>
</evidence>
<feature type="transmembrane region" description="Helical" evidence="6">
    <location>
        <begin position="83"/>
        <end position="104"/>
    </location>
</feature>
<evidence type="ECO:0000313" key="7">
    <source>
        <dbReference type="EMBL" id="MCQ4924008.1"/>
    </source>
</evidence>
<keyword evidence="3 6" id="KW-0812">Transmembrane</keyword>
<keyword evidence="5 6" id="KW-0472">Membrane</keyword>
<evidence type="ECO:0000256" key="1">
    <source>
        <dbReference type="ARBA" id="ARBA00004141"/>
    </source>
</evidence>
<sequence length="265" mass="29274">MLNFTIGLIYSSLISFAAYKKSSLNISGFLAAIALGTAIYFFGGLWFFNIMIAFFVSSSLLTKFKGINKKYLDKLNEKDGRRDYIQVFVNGGIGLVLALLYYIYNNPIFLLAYAVSFGVATSDTWASEVGVLSKDKPLSILTLKPIEKGMSGGISTLGTTFAFLGSAFISLIFFISYIVLYNDIKQGLTYSSLCLILGFIGSIIDSILGASIQAQYYCEEIECFTEKKVYKNKPNRLVKGFSVINNDVVNFVSNLMATLMVFLLC</sequence>
<comment type="subcellular location">
    <subcellularLocation>
        <location evidence="1">Membrane</location>
        <topology evidence="1">Multi-pass membrane protein</topology>
    </subcellularLocation>
</comment>
<dbReference type="InterPro" id="IPR002794">
    <property type="entry name" value="DUF92_TMEM19"/>
</dbReference>
<dbReference type="RefSeq" id="WP_256311833.1">
    <property type="nucleotide sequence ID" value="NZ_JANGAC010000009.1"/>
</dbReference>
<evidence type="ECO:0000313" key="8">
    <source>
        <dbReference type="Proteomes" id="UP001524478"/>
    </source>
</evidence>
<dbReference type="Pfam" id="PF01940">
    <property type="entry name" value="DUF92"/>
    <property type="match status" value="1"/>
</dbReference>